<organism evidence="1 2">
    <name type="scientific">Paenibacillus pini JCM 16418</name>
    <dbReference type="NCBI Taxonomy" id="1236976"/>
    <lineage>
        <taxon>Bacteria</taxon>
        <taxon>Bacillati</taxon>
        <taxon>Bacillota</taxon>
        <taxon>Bacilli</taxon>
        <taxon>Bacillales</taxon>
        <taxon>Paenibacillaceae</taxon>
        <taxon>Paenibacillus</taxon>
    </lineage>
</organism>
<dbReference type="RefSeq" id="WP_036653636.1">
    <property type="nucleotide sequence ID" value="NZ_BAVZ01000040.1"/>
</dbReference>
<dbReference type="EMBL" id="BAVZ01000040">
    <property type="protein sequence ID" value="GAF10831.1"/>
    <property type="molecule type" value="Genomic_DNA"/>
</dbReference>
<evidence type="ECO:0000313" key="2">
    <source>
        <dbReference type="Proteomes" id="UP000019364"/>
    </source>
</evidence>
<dbReference type="AlphaFoldDB" id="W7Z1G6"/>
<name>W7Z1G6_9BACL</name>
<reference evidence="1 2" key="1">
    <citation type="journal article" date="2014" name="Genome Announc.">
        <title>Draft Genome Sequence of Paenibacillus pini JCM 16418T, Isolated from the Rhizosphere of Pine Tree.</title>
        <authorList>
            <person name="Yuki M."/>
            <person name="Oshima K."/>
            <person name="Suda W."/>
            <person name="Oshida Y."/>
            <person name="Kitamura K."/>
            <person name="Iida Y."/>
            <person name="Hattori M."/>
            <person name="Ohkuma M."/>
        </authorList>
    </citation>
    <scope>NUCLEOTIDE SEQUENCE [LARGE SCALE GENOMIC DNA]</scope>
    <source>
        <strain evidence="1 2">JCM 16418</strain>
    </source>
</reference>
<gene>
    <name evidence="1" type="ORF">JCM16418_5056</name>
</gene>
<proteinExistence type="predicted"/>
<keyword evidence="2" id="KW-1185">Reference proteome</keyword>
<accession>W7Z1G6</accession>
<dbReference type="STRING" id="1236976.JCM16418_5056"/>
<sequence length="78" mass="8960">MLKTTEQLIERALDGVELATDISHCDHSSKELRRVLFDLAEDGAWSEYEGNGYFEDVHISEMSDREIARILIRDYANA</sequence>
<dbReference type="Proteomes" id="UP000019364">
    <property type="component" value="Unassembled WGS sequence"/>
</dbReference>
<comment type="caution">
    <text evidence="1">The sequence shown here is derived from an EMBL/GenBank/DDBJ whole genome shotgun (WGS) entry which is preliminary data.</text>
</comment>
<evidence type="ECO:0000313" key="1">
    <source>
        <dbReference type="EMBL" id="GAF10831.1"/>
    </source>
</evidence>
<dbReference type="OrthoDB" id="9920447at2"/>
<protein>
    <submittedName>
        <fullName evidence="1">Uncharacterized protein</fullName>
    </submittedName>
</protein>